<evidence type="ECO:0000313" key="4">
    <source>
        <dbReference type="Proteomes" id="UP000887043"/>
    </source>
</evidence>
<comment type="caution">
    <text evidence="1">The sequence shown here is derived from an EMBL/GenBank/DDBJ whole genome shotgun (WGS) entry which is preliminary data.</text>
</comment>
<gene>
    <name evidence="2" type="ORF">CIK91_05820</name>
    <name evidence="1" type="ORF">PRRU23_13850</name>
</gene>
<dbReference type="InterPro" id="IPR039968">
    <property type="entry name" value="BcerS-like"/>
</dbReference>
<dbReference type="Proteomes" id="UP000216189">
    <property type="component" value="Unassembled WGS sequence"/>
</dbReference>
<dbReference type="Proteomes" id="UP000887043">
    <property type="component" value="Unassembled WGS sequence"/>
</dbReference>
<organism evidence="1 4">
    <name type="scientific">Segatella bryantii</name>
    <name type="common">Prevotella bryantii</name>
    <dbReference type="NCBI Taxonomy" id="77095"/>
    <lineage>
        <taxon>Bacteria</taxon>
        <taxon>Pseudomonadati</taxon>
        <taxon>Bacteroidota</taxon>
        <taxon>Bacteroidia</taxon>
        <taxon>Bacteroidales</taxon>
        <taxon>Prevotellaceae</taxon>
        <taxon>Segatella</taxon>
    </lineage>
</organism>
<dbReference type="Gene3D" id="3.40.630.30">
    <property type="match status" value="1"/>
</dbReference>
<keyword evidence="3" id="KW-1185">Reference proteome</keyword>
<dbReference type="InterPro" id="IPR016181">
    <property type="entry name" value="Acyl_CoA_acyltransferase"/>
</dbReference>
<dbReference type="PANTHER" id="PTHR41368:SF1">
    <property type="entry name" value="PROTEIN YGHO"/>
    <property type="match status" value="1"/>
</dbReference>
<name>A0AA37MDK1_SEGBR</name>
<evidence type="ECO:0000313" key="3">
    <source>
        <dbReference type="Proteomes" id="UP000216189"/>
    </source>
</evidence>
<dbReference type="PANTHER" id="PTHR41368">
    <property type="entry name" value="PROTEIN YGHO"/>
    <property type="match status" value="1"/>
</dbReference>
<dbReference type="EMBL" id="NPJF01000026">
    <property type="protein sequence ID" value="OYP55849.1"/>
    <property type="molecule type" value="Genomic_DNA"/>
</dbReference>
<protein>
    <submittedName>
        <fullName evidence="2">N-acetyltransferase</fullName>
    </submittedName>
</protein>
<reference evidence="2 3" key="1">
    <citation type="submission" date="2017-08" db="EMBL/GenBank/DDBJ databases">
        <title>Comparative genomics of non-oral Prevotella species.</title>
        <authorList>
            <person name="Accetto T."/>
            <person name="Nograsek B."/>
            <person name="Avgustin G."/>
        </authorList>
    </citation>
    <scope>NUCLEOTIDE SEQUENCE [LARGE SCALE GENOMIC DNA]</scope>
    <source>
        <strain evidence="2 3">TC1-1</strain>
    </source>
</reference>
<dbReference type="EMBL" id="BPTR01000001">
    <property type="protein sequence ID" value="GJG27685.1"/>
    <property type="molecule type" value="Genomic_DNA"/>
</dbReference>
<proteinExistence type="predicted"/>
<dbReference type="AlphaFoldDB" id="A0AA37MDK1"/>
<dbReference type="SUPFAM" id="SSF55729">
    <property type="entry name" value="Acyl-CoA N-acyltransferases (Nat)"/>
    <property type="match status" value="1"/>
</dbReference>
<dbReference type="RefSeq" id="WP_006282190.1">
    <property type="nucleotide sequence ID" value="NZ_BPTR01000001.1"/>
</dbReference>
<evidence type="ECO:0000313" key="2">
    <source>
        <dbReference type="EMBL" id="OYP55849.1"/>
    </source>
</evidence>
<reference evidence="1" key="2">
    <citation type="submission" date="2021-08" db="EMBL/GenBank/DDBJ databases">
        <title>Prevotella lacticifex sp. nov., isolated from rumen of cow.</title>
        <authorList>
            <person name="Shinkai T."/>
            <person name="Ikeyama N."/>
            <person name="Kumagai M."/>
            <person name="Ohmori H."/>
            <person name="Sakamoto M."/>
            <person name="Ohkuma M."/>
            <person name="Mitsumori M."/>
        </authorList>
    </citation>
    <scope>NUCLEOTIDE SEQUENCE</scope>
    <source>
        <strain evidence="1">DSM 11371</strain>
    </source>
</reference>
<evidence type="ECO:0000313" key="1">
    <source>
        <dbReference type="EMBL" id="GJG27685.1"/>
    </source>
</evidence>
<accession>A0AA37MDK1</accession>
<sequence>MGMIKVIPIHTKQEENDFIAFPKVLYADCKQYVPDMDMDMRNMFDPKKNSGLAFTDLQGFVAYRDDKVVGRIVGIINHHANEKWNKKTVRFAYFDFVDDRQVSEALLKAVENWGRNHGMDNVEGPLGITDFDKEGMLVEDFDKLSSMVTYYNYAYYPEHMEALGYEKAVDWVSIRVDVPKEVPAKYARVSKLSGEMFGLQVKCVTKKQFVQENIGHKLFELLNAAYSPLFGFSKMTEEQADEFVDKYLPLLNLDLLPMVVNNKGEIVAAAVTIGSLSHALQKANGKLFPLGWYHLLKSLKWKREDTVELLLIAVRPDLQGLGVNALLFDDLIPKYNKLGFKFAETGPQLEDNVKELSQWKPLGPSIIKRRRCYKKSIQ</sequence>